<dbReference type="InterPro" id="IPR001227">
    <property type="entry name" value="Ac_transferase_dom_sf"/>
</dbReference>
<dbReference type="Gene3D" id="3.40.366.10">
    <property type="entry name" value="Malonyl-Coenzyme A Acyl Carrier Protein, domain 2"/>
    <property type="match status" value="1"/>
</dbReference>
<dbReference type="PANTHER" id="PTHR42681">
    <property type="entry name" value="MALONYL-COA-ACYL CARRIER PROTEIN TRANSACYLASE, MITOCHONDRIAL"/>
    <property type="match status" value="1"/>
</dbReference>
<dbReference type="STRING" id="322505.SAMN04487836_13018"/>
<dbReference type="InterPro" id="IPR050858">
    <property type="entry name" value="Mal-CoA-ACP_Trans/PKS_FabD"/>
</dbReference>
<dbReference type="PANTHER" id="PTHR42681:SF1">
    <property type="entry name" value="MALONYL-COA-ACYL CARRIER PROTEIN TRANSACYLASE, MITOCHONDRIAL"/>
    <property type="match status" value="1"/>
</dbReference>
<dbReference type="Gene3D" id="3.30.70.250">
    <property type="entry name" value="Malonyl-CoA ACP transacylase, ACP-binding"/>
    <property type="match status" value="1"/>
</dbReference>
<organism evidence="7 8">
    <name type="scientific">Sharpea azabuensis</name>
    <dbReference type="NCBI Taxonomy" id="322505"/>
    <lineage>
        <taxon>Bacteria</taxon>
        <taxon>Bacillati</taxon>
        <taxon>Bacillota</taxon>
        <taxon>Erysipelotrichia</taxon>
        <taxon>Erysipelotrichales</taxon>
        <taxon>Coprobacillaceae</taxon>
        <taxon>Sharpea</taxon>
    </lineage>
</organism>
<keyword evidence="8" id="KW-1185">Reference proteome</keyword>
<feature type="domain" description="Malonyl-CoA:ACP transacylase (MAT)" evidence="6">
    <location>
        <begin position="6"/>
        <end position="298"/>
    </location>
</feature>
<dbReference type="FunFam" id="3.30.70.250:FF:000001">
    <property type="entry name" value="Malonyl CoA-acyl carrier protein transacylase"/>
    <property type="match status" value="1"/>
</dbReference>
<proteinExistence type="inferred from homology"/>
<keyword evidence="1 4" id="KW-0808">Transferase</keyword>
<sequence>MKIGFLFAGQGSQYVGMGKDLYETYEEARQLIHHIQLDIDLKKVMFEGPLEKLTLNHYNQPAIIAVEMMILQQLNKAHIHASYCAGLSLGEYGALASAGVFDPDTAIQIVYQRALAMEKASKKVDSAMAAVLNLPEDQLQKAVEEARSEGYVAICNYNCPGQLVISGERKAVEKASAYARTLGARRVIALNTAGPFHTALLKEAGEELHDYFQQITFHEMKTPVIFNTSAKERDKDETIASLLEKQVSHPVYFEKSIRYMIDHGVDTFIEIGPGKVLSGFVAKIDRKVKRYHIEDRKTLENTIKELELLCVKEKLF</sequence>
<dbReference type="OrthoDB" id="9805460at2"/>
<evidence type="ECO:0000256" key="3">
    <source>
        <dbReference type="ARBA" id="ARBA00048462"/>
    </source>
</evidence>
<comment type="catalytic activity">
    <reaction evidence="3 4">
        <text>holo-[ACP] + malonyl-CoA = malonyl-[ACP] + CoA</text>
        <dbReference type="Rhea" id="RHEA:41792"/>
        <dbReference type="Rhea" id="RHEA-COMP:9623"/>
        <dbReference type="Rhea" id="RHEA-COMP:9685"/>
        <dbReference type="ChEBI" id="CHEBI:57287"/>
        <dbReference type="ChEBI" id="CHEBI:57384"/>
        <dbReference type="ChEBI" id="CHEBI:64479"/>
        <dbReference type="ChEBI" id="CHEBI:78449"/>
        <dbReference type="EC" id="2.3.1.39"/>
    </reaction>
</comment>
<evidence type="ECO:0000259" key="6">
    <source>
        <dbReference type="SMART" id="SM00827"/>
    </source>
</evidence>
<dbReference type="eggNOG" id="COG0331">
    <property type="taxonomic scope" value="Bacteria"/>
</dbReference>
<feature type="active site" evidence="5">
    <location>
        <position position="197"/>
    </location>
</feature>
<dbReference type="InterPro" id="IPR016036">
    <property type="entry name" value="Malonyl_transacylase_ACP-bd"/>
</dbReference>
<evidence type="ECO:0000313" key="7">
    <source>
        <dbReference type="EMBL" id="SEI61210.1"/>
    </source>
</evidence>
<gene>
    <name evidence="7" type="ORF">SAMN04487834_101226</name>
</gene>
<dbReference type="EC" id="2.3.1.39" evidence="4"/>
<feature type="active site" evidence="5">
    <location>
        <position position="88"/>
    </location>
</feature>
<dbReference type="AlphaFoldDB" id="A0A1H6SB18"/>
<dbReference type="SUPFAM" id="SSF55048">
    <property type="entry name" value="Probable ACP-binding domain of malonyl-CoA ACP transacylase"/>
    <property type="match status" value="1"/>
</dbReference>
<dbReference type="GO" id="GO:0004314">
    <property type="term" value="F:[acyl-carrier-protein] S-malonyltransferase activity"/>
    <property type="evidence" value="ECO:0007669"/>
    <property type="project" value="UniProtKB-EC"/>
</dbReference>
<dbReference type="InterPro" id="IPR024925">
    <property type="entry name" value="Malonyl_CoA-ACP_transAc"/>
</dbReference>
<dbReference type="Pfam" id="PF00698">
    <property type="entry name" value="Acyl_transf_1"/>
    <property type="match status" value="1"/>
</dbReference>
<protein>
    <recommendedName>
        <fullName evidence="4">Malonyl CoA-acyl carrier protein transacylase</fullName>
        <ecNumber evidence="4">2.3.1.39</ecNumber>
    </recommendedName>
</protein>
<dbReference type="Proteomes" id="UP000183028">
    <property type="component" value="Unassembled WGS sequence"/>
</dbReference>
<evidence type="ECO:0000256" key="1">
    <source>
        <dbReference type="ARBA" id="ARBA00022679"/>
    </source>
</evidence>
<dbReference type="EMBL" id="FNYK01000012">
    <property type="protein sequence ID" value="SEI61210.1"/>
    <property type="molecule type" value="Genomic_DNA"/>
</dbReference>
<dbReference type="GO" id="GO:0005829">
    <property type="term" value="C:cytosol"/>
    <property type="evidence" value="ECO:0007669"/>
    <property type="project" value="TreeGrafter"/>
</dbReference>
<evidence type="ECO:0000256" key="2">
    <source>
        <dbReference type="ARBA" id="ARBA00023315"/>
    </source>
</evidence>
<reference evidence="8" key="1">
    <citation type="submission" date="2016-10" db="EMBL/GenBank/DDBJ databases">
        <authorList>
            <person name="Varghese N."/>
            <person name="Submissions S."/>
        </authorList>
    </citation>
    <scope>NUCLEOTIDE SEQUENCE [LARGE SCALE GENOMIC DNA]</scope>
    <source>
        <strain evidence="8">DSM 20406</strain>
    </source>
</reference>
<dbReference type="InterPro" id="IPR014043">
    <property type="entry name" value="Acyl_transferase_dom"/>
</dbReference>
<dbReference type="NCBIfam" id="TIGR00128">
    <property type="entry name" value="fabD"/>
    <property type="match status" value="1"/>
</dbReference>
<name>A0A1H6SB18_9FIRM</name>
<accession>A0A1H6SB18</accession>
<evidence type="ECO:0000256" key="4">
    <source>
        <dbReference type="PIRNR" id="PIRNR000446"/>
    </source>
</evidence>
<comment type="similarity">
    <text evidence="4">Belongs to the fabD family.</text>
</comment>
<evidence type="ECO:0000313" key="8">
    <source>
        <dbReference type="Proteomes" id="UP000183028"/>
    </source>
</evidence>
<dbReference type="SUPFAM" id="SSF52151">
    <property type="entry name" value="FabD/lysophospholipase-like"/>
    <property type="match status" value="1"/>
</dbReference>
<dbReference type="InterPro" id="IPR016035">
    <property type="entry name" value="Acyl_Trfase/lysoPLipase"/>
</dbReference>
<dbReference type="GO" id="GO:0006633">
    <property type="term" value="P:fatty acid biosynthetic process"/>
    <property type="evidence" value="ECO:0007669"/>
    <property type="project" value="TreeGrafter"/>
</dbReference>
<dbReference type="SMART" id="SM00827">
    <property type="entry name" value="PKS_AT"/>
    <property type="match status" value="1"/>
</dbReference>
<dbReference type="RefSeq" id="WP_074731569.1">
    <property type="nucleotide sequence ID" value="NZ_FNYK01000012.1"/>
</dbReference>
<dbReference type="PIRSF" id="PIRSF000446">
    <property type="entry name" value="Mct"/>
    <property type="match status" value="1"/>
</dbReference>
<dbReference type="InterPro" id="IPR004410">
    <property type="entry name" value="Malonyl_CoA-ACP_transAc_FabD"/>
</dbReference>
<evidence type="ECO:0000256" key="5">
    <source>
        <dbReference type="PIRSR" id="PIRSR000446-1"/>
    </source>
</evidence>
<keyword evidence="2 4" id="KW-0012">Acyltransferase</keyword>